<sequence>MVVSVGVGRRQRVDGGFEDGGGFGVEARAEADHAGGGGLGEPQAAGIASFAVEPVLVVVAGWADLFGVMAGEPGQLLGGSRSAWSVRSVRAVARSPGSATGWLRVSKSMIWAALPTVTCWVATSSRSRAQGASVRAVPTVMKALACAAVRDGSWWRSQSVRESPSGASRPRAASSEMMVTRVTSWVRRWAAARSAAVVRSAAP</sequence>
<gene>
    <name evidence="1" type="ORF">GCM10009817_28360</name>
</gene>
<accession>A0ABN2SE92</accession>
<dbReference type="Proteomes" id="UP001500013">
    <property type="component" value="Unassembled WGS sequence"/>
</dbReference>
<dbReference type="EMBL" id="BAAAPU010000008">
    <property type="protein sequence ID" value="GAA1985241.1"/>
    <property type="molecule type" value="Genomic_DNA"/>
</dbReference>
<name>A0ABN2SE92_9MICO</name>
<organism evidence="1 2">
    <name type="scientific">Terrabacter lapilli</name>
    <dbReference type="NCBI Taxonomy" id="436231"/>
    <lineage>
        <taxon>Bacteria</taxon>
        <taxon>Bacillati</taxon>
        <taxon>Actinomycetota</taxon>
        <taxon>Actinomycetes</taxon>
        <taxon>Micrococcales</taxon>
        <taxon>Intrasporangiaceae</taxon>
        <taxon>Terrabacter</taxon>
    </lineage>
</organism>
<protein>
    <submittedName>
        <fullName evidence="1">Uncharacterized protein</fullName>
    </submittedName>
</protein>
<evidence type="ECO:0000313" key="1">
    <source>
        <dbReference type="EMBL" id="GAA1985241.1"/>
    </source>
</evidence>
<reference evidence="1 2" key="1">
    <citation type="journal article" date="2019" name="Int. J. Syst. Evol. Microbiol.">
        <title>The Global Catalogue of Microorganisms (GCM) 10K type strain sequencing project: providing services to taxonomists for standard genome sequencing and annotation.</title>
        <authorList>
            <consortium name="The Broad Institute Genomics Platform"/>
            <consortium name="The Broad Institute Genome Sequencing Center for Infectious Disease"/>
            <person name="Wu L."/>
            <person name="Ma J."/>
        </authorList>
    </citation>
    <scope>NUCLEOTIDE SEQUENCE [LARGE SCALE GENOMIC DNA]</scope>
    <source>
        <strain evidence="1 2">JCM 15628</strain>
    </source>
</reference>
<evidence type="ECO:0000313" key="2">
    <source>
        <dbReference type="Proteomes" id="UP001500013"/>
    </source>
</evidence>
<comment type="caution">
    <text evidence="1">The sequence shown here is derived from an EMBL/GenBank/DDBJ whole genome shotgun (WGS) entry which is preliminary data.</text>
</comment>
<keyword evidence="2" id="KW-1185">Reference proteome</keyword>
<proteinExistence type="predicted"/>